<protein>
    <recommendedName>
        <fullName evidence="9">Probable endonuclease 4</fullName>
        <ecNumber evidence="9">3.1.21.2</ecNumber>
    </recommendedName>
    <alternativeName>
        <fullName evidence="9">Endodeoxyribonuclease IV</fullName>
    </alternativeName>
    <alternativeName>
        <fullName evidence="9">Endonuclease IV</fullName>
    </alternativeName>
</protein>
<dbReference type="InterPro" id="IPR013022">
    <property type="entry name" value="Xyl_isomerase-like_TIM-brl"/>
</dbReference>
<dbReference type="InterPro" id="IPR001719">
    <property type="entry name" value="AP_endonuc_2"/>
</dbReference>
<comment type="cofactor">
    <cofactor evidence="9">
        <name>Zn(2+)</name>
        <dbReference type="ChEBI" id="CHEBI:29105"/>
    </cofactor>
    <text evidence="9">Binds 3 Zn(2+) ions.</text>
</comment>
<feature type="binding site" evidence="9">
    <location>
        <position position="106"/>
    </location>
    <ligand>
        <name>Zn(2+)</name>
        <dbReference type="ChEBI" id="CHEBI:29105"/>
        <label>1</label>
    </ligand>
</feature>
<comment type="caution">
    <text evidence="11">The sequence shown here is derived from an EMBL/GenBank/DDBJ whole genome shotgun (WGS) entry which is preliminary data.</text>
</comment>
<keyword evidence="4 9" id="KW-0255">Endonuclease</keyword>
<reference evidence="11" key="1">
    <citation type="submission" date="2021-06" db="EMBL/GenBank/DDBJ databases">
        <title>44 bacteria genomes isolated from Dapeng, Shenzhen.</title>
        <authorList>
            <person name="Zheng W."/>
            <person name="Yu S."/>
            <person name="Huang Y."/>
        </authorList>
    </citation>
    <scope>NUCLEOTIDE SEQUENCE</scope>
    <source>
        <strain evidence="11">DP5N28-2</strain>
    </source>
</reference>
<dbReference type="GO" id="GO:0006284">
    <property type="term" value="P:base-excision repair"/>
    <property type="evidence" value="ECO:0007669"/>
    <property type="project" value="TreeGrafter"/>
</dbReference>
<dbReference type="CDD" id="cd00019">
    <property type="entry name" value="AP2Ec"/>
    <property type="match status" value="1"/>
</dbReference>
<feature type="binding site" evidence="9">
    <location>
        <position position="256"/>
    </location>
    <ligand>
        <name>Zn(2+)</name>
        <dbReference type="ChEBI" id="CHEBI:29105"/>
        <label>2</label>
    </ligand>
</feature>
<feature type="binding site" evidence="9">
    <location>
        <position position="179"/>
    </location>
    <ligand>
        <name>Zn(2+)</name>
        <dbReference type="ChEBI" id="CHEBI:29105"/>
        <label>3</label>
    </ligand>
</feature>
<keyword evidence="5 9" id="KW-0227">DNA damage</keyword>
<sequence length="276" mass="31103">MLLGVHCSISGGIINAFDEAQKLGINTFQIFTKNQRQWREKEIDDEEGQQIQARQKEQKVKIIFSHSSYLINSAARDKALHEKSLKALTGELQRCDQAGLAFTVLHPGAAKDQDPEKAMEQVAKSLNQVLQNTSDSEVKIALENTAGQGTTLGRSFEELKTIADQVDNDRIVFCFDTCHAFSAGYDIRSKSGIQETLDQWDEVIGLDRLAAFHLNDSKGELGSHIDRHEHIGHGEIGDAPFEYIMQHFPDIPKVIETPKKDDWDEKNLERLRSFIN</sequence>
<evidence type="ECO:0000256" key="7">
    <source>
        <dbReference type="ARBA" id="ARBA00022833"/>
    </source>
</evidence>
<dbReference type="GO" id="GO:0008081">
    <property type="term" value="F:phosphoric diester hydrolase activity"/>
    <property type="evidence" value="ECO:0007669"/>
    <property type="project" value="TreeGrafter"/>
</dbReference>
<dbReference type="Proteomes" id="UP000753961">
    <property type="component" value="Unassembled WGS sequence"/>
</dbReference>
<dbReference type="SMART" id="SM00518">
    <property type="entry name" value="AP2Ec"/>
    <property type="match status" value="1"/>
</dbReference>
<dbReference type="Gene3D" id="3.20.20.150">
    <property type="entry name" value="Divalent-metal-dependent TIM barrel enzymes"/>
    <property type="match status" value="1"/>
</dbReference>
<dbReference type="NCBIfam" id="TIGR00587">
    <property type="entry name" value="nfo"/>
    <property type="match status" value="1"/>
</dbReference>
<dbReference type="EMBL" id="JAHVHU010000022">
    <property type="protein sequence ID" value="MBY5960078.1"/>
    <property type="molecule type" value="Genomic_DNA"/>
</dbReference>
<gene>
    <name evidence="9" type="primary">nfo</name>
    <name evidence="11" type="ORF">KUV50_18140</name>
</gene>
<organism evidence="11 12">
    <name type="scientific">Membranihabitans marinus</name>
    <dbReference type="NCBI Taxonomy" id="1227546"/>
    <lineage>
        <taxon>Bacteria</taxon>
        <taxon>Pseudomonadati</taxon>
        <taxon>Bacteroidota</taxon>
        <taxon>Saprospiria</taxon>
        <taxon>Saprospirales</taxon>
        <taxon>Saprospiraceae</taxon>
        <taxon>Membranihabitans</taxon>
    </lineage>
</organism>
<comment type="similarity">
    <text evidence="1 9">Belongs to the AP endonuclease 2 family.</text>
</comment>
<dbReference type="SUPFAM" id="SSF51658">
    <property type="entry name" value="Xylose isomerase-like"/>
    <property type="match status" value="1"/>
</dbReference>
<feature type="binding site" evidence="9">
    <location>
        <position position="143"/>
    </location>
    <ligand>
        <name>Zn(2+)</name>
        <dbReference type="ChEBI" id="CHEBI:29105"/>
        <label>1</label>
    </ligand>
</feature>
<dbReference type="HAMAP" id="MF_00152">
    <property type="entry name" value="Nfo"/>
    <property type="match status" value="1"/>
</dbReference>
<evidence type="ECO:0000256" key="6">
    <source>
        <dbReference type="ARBA" id="ARBA00022801"/>
    </source>
</evidence>
<keyword evidence="6 9" id="KW-0378">Hydrolase</keyword>
<feature type="binding site" evidence="9">
    <location>
        <position position="143"/>
    </location>
    <ligand>
        <name>Zn(2+)</name>
        <dbReference type="ChEBI" id="CHEBI:29105"/>
        <label>2</label>
    </ligand>
</feature>
<comment type="function">
    <text evidence="9">Endonuclease IV plays a role in DNA repair. It cleaves phosphodiester bonds at apurinic or apyrimidinic (AP) sites, generating a 3'-hydroxyl group and a 5'-terminal sugar phosphate.</text>
</comment>
<name>A0A953HYF3_9BACT</name>
<keyword evidence="2 9" id="KW-0540">Nuclease</keyword>
<evidence type="ECO:0000256" key="1">
    <source>
        <dbReference type="ARBA" id="ARBA00005340"/>
    </source>
</evidence>
<keyword evidence="8 9" id="KW-0234">DNA repair</keyword>
<comment type="catalytic activity">
    <reaction evidence="9">
        <text>Endonucleolytic cleavage to 5'-phosphooligonucleotide end-products.</text>
        <dbReference type="EC" id="3.1.21.2"/>
    </reaction>
</comment>
<feature type="binding site" evidence="9">
    <location>
        <position position="66"/>
    </location>
    <ligand>
        <name>Zn(2+)</name>
        <dbReference type="ChEBI" id="CHEBI:29105"/>
        <label>1</label>
    </ligand>
</feature>
<dbReference type="RefSeq" id="WP_222581626.1">
    <property type="nucleotide sequence ID" value="NZ_JAHVHU010000022.1"/>
</dbReference>
<feature type="domain" description="Xylose isomerase-like TIM barrel" evidence="10">
    <location>
        <begin position="17"/>
        <end position="273"/>
    </location>
</feature>
<evidence type="ECO:0000256" key="5">
    <source>
        <dbReference type="ARBA" id="ARBA00022763"/>
    </source>
</evidence>
<proteinExistence type="inferred from homology"/>
<dbReference type="InterPro" id="IPR018246">
    <property type="entry name" value="AP_endonuc_F2_Zn_BS"/>
</dbReference>
<evidence type="ECO:0000256" key="8">
    <source>
        <dbReference type="ARBA" id="ARBA00023204"/>
    </source>
</evidence>
<dbReference type="GO" id="GO:0003677">
    <property type="term" value="F:DNA binding"/>
    <property type="evidence" value="ECO:0007669"/>
    <property type="project" value="InterPro"/>
</dbReference>
<feature type="binding site" evidence="9">
    <location>
        <position position="228"/>
    </location>
    <ligand>
        <name>Zn(2+)</name>
        <dbReference type="ChEBI" id="CHEBI:29105"/>
        <label>3</label>
    </ligand>
</feature>
<keyword evidence="12" id="KW-1185">Reference proteome</keyword>
<dbReference type="GO" id="GO:0003906">
    <property type="term" value="F:DNA-(apurinic or apyrimidinic site) endonuclease activity"/>
    <property type="evidence" value="ECO:0007669"/>
    <property type="project" value="TreeGrafter"/>
</dbReference>
<evidence type="ECO:0000256" key="9">
    <source>
        <dbReference type="HAMAP-Rule" id="MF_00152"/>
    </source>
</evidence>
<keyword evidence="3 9" id="KW-0479">Metal-binding</keyword>
<dbReference type="InterPro" id="IPR036237">
    <property type="entry name" value="Xyl_isomerase-like_sf"/>
</dbReference>
<dbReference type="PROSITE" id="PS00731">
    <property type="entry name" value="AP_NUCLEASE_F2_3"/>
    <property type="match status" value="1"/>
</dbReference>
<dbReference type="PANTHER" id="PTHR21445">
    <property type="entry name" value="ENDONUCLEASE IV ENDODEOXYRIBONUCLEASE IV"/>
    <property type="match status" value="1"/>
</dbReference>
<dbReference type="EC" id="3.1.21.2" evidence="9"/>
<dbReference type="FunFam" id="3.20.20.150:FF:000001">
    <property type="entry name" value="Probable endonuclease 4"/>
    <property type="match status" value="1"/>
</dbReference>
<evidence type="ECO:0000259" key="10">
    <source>
        <dbReference type="Pfam" id="PF01261"/>
    </source>
</evidence>
<evidence type="ECO:0000256" key="2">
    <source>
        <dbReference type="ARBA" id="ARBA00022722"/>
    </source>
</evidence>
<dbReference type="GO" id="GO:0008833">
    <property type="term" value="F:deoxyribonuclease IV (phage-T4-induced) activity"/>
    <property type="evidence" value="ECO:0007669"/>
    <property type="project" value="UniProtKB-UniRule"/>
</dbReference>
<accession>A0A953HYF3</accession>
<evidence type="ECO:0000313" key="11">
    <source>
        <dbReference type="EMBL" id="MBY5960078.1"/>
    </source>
</evidence>
<dbReference type="PROSITE" id="PS51432">
    <property type="entry name" value="AP_NUCLEASE_F2_4"/>
    <property type="match status" value="1"/>
</dbReference>
<dbReference type="PANTHER" id="PTHR21445:SF0">
    <property type="entry name" value="APURINIC-APYRIMIDINIC ENDONUCLEASE"/>
    <property type="match status" value="1"/>
</dbReference>
<keyword evidence="7 9" id="KW-0862">Zinc</keyword>
<evidence type="ECO:0000313" key="12">
    <source>
        <dbReference type="Proteomes" id="UP000753961"/>
    </source>
</evidence>
<dbReference type="Pfam" id="PF01261">
    <property type="entry name" value="AP_endonuc_2"/>
    <property type="match status" value="1"/>
</dbReference>
<dbReference type="GO" id="GO:0008270">
    <property type="term" value="F:zinc ion binding"/>
    <property type="evidence" value="ECO:0007669"/>
    <property type="project" value="UniProtKB-UniRule"/>
</dbReference>
<evidence type="ECO:0000256" key="3">
    <source>
        <dbReference type="ARBA" id="ARBA00022723"/>
    </source>
</evidence>
<feature type="binding site" evidence="9">
    <location>
        <position position="213"/>
    </location>
    <ligand>
        <name>Zn(2+)</name>
        <dbReference type="ChEBI" id="CHEBI:29105"/>
        <label>2</label>
    </ligand>
</feature>
<feature type="binding site" evidence="9">
    <location>
        <position position="176"/>
    </location>
    <ligand>
        <name>Zn(2+)</name>
        <dbReference type="ChEBI" id="CHEBI:29105"/>
        <label>2</label>
    </ligand>
</feature>
<feature type="binding site" evidence="9">
    <location>
        <position position="226"/>
    </location>
    <ligand>
        <name>Zn(2+)</name>
        <dbReference type="ChEBI" id="CHEBI:29105"/>
        <label>3</label>
    </ligand>
</feature>
<dbReference type="AlphaFoldDB" id="A0A953HYF3"/>
<evidence type="ECO:0000256" key="4">
    <source>
        <dbReference type="ARBA" id="ARBA00022759"/>
    </source>
</evidence>